<name>A0A5B8C4Q7_9MICO</name>
<dbReference type="InterPro" id="IPR051784">
    <property type="entry name" value="Nod_factor_ABC_transporter"/>
</dbReference>
<organism evidence="9 10">
    <name type="scientific">Georgenia yuyongxinii</name>
    <dbReference type="NCBI Taxonomy" id="2589797"/>
    <lineage>
        <taxon>Bacteria</taxon>
        <taxon>Bacillati</taxon>
        <taxon>Actinomycetota</taxon>
        <taxon>Actinomycetes</taxon>
        <taxon>Micrococcales</taxon>
        <taxon>Bogoriellaceae</taxon>
        <taxon>Georgenia</taxon>
    </lineage>
</organism>
<proteinExistence type="predicted"/>
<dbReference type="InterPro" id="IPR000412">
    <property type="entry name" value="ABC_2_transport"/>
</dbReference>
<keyword evidence="4 7" id="KW-0472">Membrane</keyword>
<dbReference type="OrthoDB" id="160207at2"/>
<keyword evidence="3 7" id="KW-1133">Transmembrane helix</keyword>
<feature type="compositionally biased region" description="Low complexity" evidence="6">
    <location>
        <begin position="24"/>
        <end position="35"/>
    </location>
</feature>
<dbReference type="EMBL" id="CP040915">
    <property type="protein sequence ID" value="QDC24401.1"/>
    <property type="molecule type" value="Genomic_DNA"/>
</dbReference>
<sequence length="282" mass="28220">MTGTRTVGEPGAPGAPGEPGAPGAPGAPAATGTAGLRTHARRVLAQTRFETAAVLRNGEQLLLTFVLPVIALVLLVRTDVVDLPGETRTPAALAGALALAVASTGFTSQAIAVAFDRRWGVLRLLATTPLGPRGLMAGKLGAVACVLAVQTVVLLLVAVLLGWRGEGAGPLAVLGGALLILLGAAAFVSLALLVGGTLRPEAVLAVANLLWVLMAGGGGLLVPLAVLPDPVAAVVALLPPGALGEGLRTLATTGALDLSAVAVLAVWTAVGTWLATRWFRWD</sequence>
<feature type="transmembrane region" description="Helical" evidence="7">
    <location>
        <begin position="247"/>
        <end position="275"/>
    </location>
</feature>
<dbReference type="GO" id="GO:0140359">
    <property type="term" value="F:ABC-type transporter activity"/>
    <property type="evidence" value="ECO:0007669"/>
    <property type="project" value="InterPro"/>
</dbReference>
<evidence type="ECO:0000256" key="3">
    <source>
        <dbReference type="ARBA" id="ARBA00022989"/>
    </source>
</evidence>
<evidence type="ECO:0000313" key="9">
    <source>
        <dbReference type="EMBL" id="QDC24401.1"/>
    </source>
</evidence>
<dbReference type="KEGG" id="gyu:FE374_06975"/>
<dbReference type="GO" id="GO:0043190">
    <property type="term" value="C:ATP-binding cassette (ABC) transporter complex"/>
    <property type="evidence" value="ECO:0007669"/>
    <property type="project" value="InterPro"/>
</dbReference>
<dbReference type="AlphaFoldDB" id="A0A5B8C4Q7"/>
<feature type="region of interest" description="Disordered" evidence="6">
    <location>
        <begin position="1"/>
        <end position="35"/>
    </location>
</feature>
<feature type="transmembrane region" description="Helical" evidence="7">
    <location>
        <begin position="169"/>
        <end position="195"/>
    </location>
</feature>
<comment type="subcellular location">
    <subcellularLocation>
        <location evidence="1">Membrane</location>
        <topology evidence="1">Multi-pass membrane protein</topology>
    </subcellularLocation>
</comment>
<feature type="domain" description="ABC-2 type transporter transmembrane" evidence="8">
    <location>
        <begin position="93"/>
        <end position="275"/>
    </location>
</feature>
<dbReference type="GO" id="GO:0046677">
    <property type="term" value="P:response to antibiotic"/>
    <property type="evidence" value="ECO:0007669"/>
    <property type="project" value="UniProtKB-KW"/>
</dbReference>
<dbReference type="Pfam" id="PF12698">
    <property type="entry name" value="ABC2_membrane_3"/>
    <property type="match status" value="1"/>
</dbReference>
<feature type="transmembrane region" description="Helical" evidence="7">
    <location>
        <begin position="61"/>
        <end position="80"/>
    </location>
</feature>
<keyword evidence="2 7" id="KW-0812">Transmembrane</keyword>
<reference evidence="9 10" key="1">
    <citation type="submission" date="2019-05" db="EMBL/GenBank/DDBJ databases">
        <title>Georgenia *** sp. nov., and Georgenia *** sp. nov., isolated from the intestinal contents of plateau pika (Ochotona curzoniae) in the Qinghai-Tibet plateau of China.</title>
        <authorList>
            <person name="Tian Z."/>
        </authorList>
    </citation>
    <scope>NUCLEOTIDE SEQUENCE [LARGE SCALE GENOMIC DNA]</scope>
    <source>
        <strain evidence="9 10">Z443</strain>
    </source>
</reference>
<evidence type="ECO:0000256" key="2">
    <source>
        <dbReference type="ARBA" id="ARBA00022692"/>
    </source>
</evidence>
<evidence type="ECO:0000313" key="10">
    <source>
        <dbReference type="Proteomes" id="UP000314616"/>
    </source>
</evidence>
<dbReference type="InterPro" id="IPR013525">
    <property type="entry name" value="ABC2_TM"/>
</dbReference>
<dbReference type="PANTHER" id="PTHR43229:SF2">
    <property type="entry name" value="NODULATION PROTEIN J"/>
    <property type="match status" value="1"/>
</dbReference>
<feature type="transmembrane region" description="Helical" evidence="7">
    <location>
        <begin position="92"/>
        <end position="115"/>
    </location>
</feature>
<dbReference type="PIRSF" id="PIRSF006648">
    <property type="entry name" value="DrrB"/>
    <property type="match status" value="1"/>
</dbReference>
<dbReference type="Gene3D" id="1.20.5.320">
    <property type="entry name" value="6-Phosphogluconate Dehydrogenase, domain 3"/>
    <property type="match status" value="1"/>
</dbReference>
<feature type="transmembrane region" description="Helical" evidence="7">
    <location>
        <begin position="202"/>
        <end position="227"/>
    </location>
</feature>
<accession>A0A5B8C4Q7</accession>
<keyword evidence="5" id="KW-0046">Antibiotic resistance</keyword>
<evidence type="ECO:0000256" key="7">
    <source>
        <dbReference type="SAM" id="Phobius"/>
    </source>
</evidence>
<gene>
    <name evidence="9" type="ORF">FE374_06975</name>
</gene>
<dbReference type="Proteomes" id="UP000314616">
    <property type="component" value="Chromosome"/>
</dbReference>
<evidence type="ECO:0000256" key="5">
    <source>
        <dbReference type="ARBA" id="ARBA00023251"/>
    </source>
</evidence>
<evidence type="ECO:0000256" key="4">
    <source>
        <dbReference type="ARBA" id="ARBA00023136"/>
    </source>
</evidence>
<protein>
    <submittedName>
        <fullName evidence="9">ABC transporter permease</fullName>
    </submittedName>
</protein>
<dbReference type="PANTHER" id="PTHR43229">
    <property type="entry name" value="NODULATION PROTEIN J"/>
    <property type="match status" value="1"/>
</dbReference>
<evidence type="ECO:0000256" key="6">
    <source>
        <dbReference type="SAM" id="MobiDB-lite"/>
    </source>
</evidence>
<dbReference type="RefSeq" id="WP_139927843.1">
    <property type="nucleotide sequence ID" value="NZ_CP040915.1"/>
</dbReference>
<feature type="transmembrane region" description="Helical" evidence="7">
    <location>
        <begin position="140"/>
        <end position="163"/>
    </location>
</feature>
<evidence type="ECO:0000259" key="8">
    <source>
        <dbReference type="Pfam" id="PF12698"/>
    </source>
</evidence>
<evidence type="ECO:0000256" key="1">
    <source>
        <dbReference type="ARBA" id="ARBA00004141"/>
    </source>
</evidence>